<dbReference type="Gene3D" id="3.20.20.140">
    <property type="entry name" value="Metal-dependent hydrolases"/>
    <property type="match status" value="1"/>
</dbReference>
<organism evidence="10 11">
    <name type="scientific">Umbelopsis vinacea</name>
    <dbReference type="NCBI Taxonomy" id="44442"/>
    <lineage>
        <taxon>Eukaryota</taxon>
        <taxon>Fungi</taxon>
        <taxon>Fungi incertae sedis</taxon>
        <taxon>Mucoromycota</taxon>
        <taxon>Mucoromycotina</taxon>
        <taxon>Umbelopsidomycetes</taxon>
        <taxon>Umbelopsidales</taxon>
        <taxon>Umbelopsidaceae</taxon>
        <taxon>Umbelopsis</taxon>
    </lineage>
</organism>
<dbReference type="PANTHER" id="PTHR11409">
    <property type="entry name" value="ADENOSINE DEAMINASE"/>
    <property type="match status" value="1"/>
</dbReference>
<dbReference type="GO" id="GO:0046872">
    <property type="term" value="F:metal ion binding"/>
    <property type="evidence" value="ECO:0007669"/>
    <property type="project" value="UniProtKB-KW"/>
</dbReference>
<dbReference type="PANTHER" id="PTHR11409:SF42">
    <property type="entry name" value="ADENOSINE DEAMINASE-LIKE PROTEIN"/>
    <property type="match status" value="1"/>
</dbReference>
<reference evidence="10" key="1">
    <citation type="submission" date="2020-12" db="EMBL/GenBank/DDBJ databases">
        <title>Metabolic potential, ecology and presence of endohyphal bacteria is reflected in genomic diversity of Mucoromycotina.</title>
        <authorList>
            <person name="Muszewska A."/>
            <person name="Okrasinska A."/>
            <person name="Steczkiewicz K."/>
            <person name="Drgas O."/>
            <person name="Orlowska M."/>
            <person name="Perlinska-Lenart U."/>
            <person name="Aleksandrzak-Piekarczyk T."/>
            <person name="Szatraj K."/>
            <person name="Zielenkiewicz U."/>
            <person name="Pilsyk S."/>
            <person name="Malc E."/>
            <person name="Mieczkowski P."/>
            <person name="Kruszewska J.S."/>
            <person name="Biernat P."/>
            <person name="Pawlowska J."/>
        </authorList>
    </citation>
    <scope>NUCLEOTIDE SEQUENCE</scope>
    <source>
        <strain evidence="10">WA0000051536</strain>
    </source>
</reference>
<dbReference type="InterPro" id="IPR032466">
    <property type="entry name" value="Metal_Hydrolase"/>
</dbReference>
<dbReference type="GO" id="GO:0006154">
    <property type="term" value="P:adenosine catabolic process"/>
    <property type="evidence" value="ECO:0007669"/>
    <property type="project" value="TreeGrafter"/>
</dbReference>
<evidence type="ECO:0000259" key="9">
    <source>
        <dbReference type="Pfam" id="PF00962"/>
    </source>
</evidence>
<evidence type="ECO:0000256" key="5">
    <source>
        <dbReference type="ARBA" id="ARBA00022801"/>
    </source>
</evidence>
<gene>
    <name evidence="10" type="ORF">INT44_001206</name>
</gene>
<comment type="cofactor">
    <cofactor evidence="1">
        <name>Zn(2+)</name>
        <dbReference type="ChEBI" id="CHEBI:29105"/>
    </cofactor>
</comment>
<proteinExistence type="inferred from homology"/>
<dbReference type="GO" id="GO:0004000">
    <property type="term" value="F:adenosine deaminase activity"/>
    <property type="evidence" value="ECO:0007669"/>
    <property type="project" value="TreeGrafter"/>
</dbReference>
<comment type="subunit">
    <text evidence="3">Monomer.</text>
</comment>
<evidence type="ECO:0000256" key="4">
    <source>
        <dbReference type="ARBA" id="ARBA00022723"/>
    </source>
</evidence>
<comment type="catalytic activity">
    <reaction evidence="8">
        <text>N(6)-methyl-AMP + H2O + H(+) = IMP + methylamine</text>
        <dbReference type="Rhea" id="RHEA:16001"/>
        <dbReference type="ChEBI" id="CHEBI:15377"/>
        <dbReference type="ChEBI" id="CHEBI:15378"/>
        <dbReference type="ChEBI" id="CHEBI:58053"/>
        <dbReference type="ChEBI" id="CHEBI:59338"/>
        <dbReference type="ChEBI" id="CHEBI:144842"/>
    </reaction>
    <physiologicalReaction direction="left-to-right" evidence="8">
        <dbReference type="Rhea" id="RHEA:16002"/>
    </physiologicalReaction>
</comment>
<keyword evidence="6" id="KW-0862">Zinc</keyword>
<evidence type="ECO:0000256" key="8">
    <source>
        <dbReference type="ARBA" id="ARBA00048787"/>
    </source>
</evidence>
<evidence type="ECO:0000313" key="10">
    <source>
        <dbReference type="EMBL" id="KAG2188453.1"/>
    </source>
</evidence>
<feature type="domain" description="Adenosine deaminase" evidence="9">
    <location>
        <begin position="16"/>
        <end position="330"/>
    </location>
</feature>
<dbReference type="GO" id="GO:0009117">
    <property type="term" value="P:nucleotide metabolic process"/>
    <property type="evidence" value="ECO:0007669"/>
    <property type="project" value="UniProtKB-KW"/>
</dbReference>
<protein>
    <recommendedName>
        <fullName evidence="9">Adenosine deaminase domain-containing protein</fullName>
    </recommendedName>
</protein>
<dbReference type="InterPro" id="IPR001365">
    <property type="entry name" value="A_deaminase_dom"/>
</dbReference>
<evidence type="ECO:0000256" key="2">
    <source>
        <dbReference type="ARBA" id="ARBA00006676"/>
    </source>
</evidence>
<dbReference type="Proteomes" id="UP000612746">
    <property type="component" value="Unassembled WGS sequence"/>
</dbReference>
<name>A0A8H7UQM6_9FUNG</name>
<evidence type="ECO:0000256" key="1">
    <source>
        <dbReference type="ARBA" id="ARBA00001947"/>
    </source>
</evidence>
<comment type="caution">
    <text evidence="10">The sequence shown here is derived from an EMBL/GenBank/DDBJ whole genome shotgun (WGS) entry which is preliminary data.</text>
</comment>
<keyword evidence="7" id="KW-0546">Nucleotide metabolism</keyword>
<evidence type="ECO:0000256" key="3">
    <source>
        <dbReference type="ARBA" id="ARBA00011245"/>
    </source>
</evidence>
<keyword evidence="4" id="KW-0479">Metal-binding</keyword>
<dbReference type="InterPro" id="IPR006330">
    <property type="entry name" value="Ado/ade_deaminase"/>
</dbReference>
<keyword evidence="5" id="KW-0378">Hydrolase</keyword>
<evidence type="ECO:0000313" key="11">
    <source>
        <dbReference type="Proteomes" id="UP000612746"/>
    </source>
</evidence>
<keyword evidence="11" id="KW-1185">Reference proteome</keyword>
<comment type="similarity">
    <text evidence="2">Belongs to the metallo-dependent hydrolases superfamily. Adenosine and AMP deaminases family.</text>
</comment>
<accession>A0A8H7UQM6</accession>
<dbReference type="AlphaFoldDB" id="A0A8H7UQM6"/>
<dbReference type="CDD" id="cd00443">
    <property type="entry name" value="ADA_AMPD"/>
    <property type="match status" value="1"/>
</dbReference>
<evidence type="ECO:0000256" key="6">
    <source>
        <dbReference type="ARBA" id="ARBA00022833"/>
    </source>
</evidence>
<dbReference type="FunFam" id="3.20.20.140:FF:000033">
    <property type="entry name" value="Adenosine deaminase-like protein"/>
    <property type="match status" value="1"/>
</dbReference>
<dbReference type="Pfam" id="PF00962">
    <property type="entry name" value="A_deaminase"/>
    <property type="match status" value="1"/>
</dbReference>
<dbReference type="GO" id="GO:0046103">
    <property type="term" value="P:inosine biosynthetic process"/>
    <property type="evidence" value="ECO:0007669"/>
    <property type="project" value="TreeGrafter"/>
</dbReference>
<evidence type="ECO:0000256" key="7">
    <source>
        <dbReference type="ARBA" id="ARBA00023080"/>
    </source>
</evidence>
<dbReference type="EMBL" id="JAEPRA010000002">
    <property type="protein sequence ID" value="KAG2188453.1"/>
    <property type="molecule type" value="Genomic_DNA"/>
</dbReference>
<dbReference type="SUPFAM" id="SSF51556">
    <property type="entry name" value="Metallo-dependent hydrolases"/>
    <property type="match status" value="1"/>
</dbReference>
<dbReference type="OrthoDB" id="272271at2759"/>
<sequence>MPAVTGDLKAFCVALPKVELHAHINGSISFETIKKLTERKKAEKPHLADYQIPENSLDGIDDFFPLFKLIYQLTDDIEAIKMVTRDVIDEFAKDGTRYLELRSTPRKYDDTDLKTKDLYVQSVLSVVNQPRDNIVVKLILSVDRRNTLEEAMETVELAIKYKDQGVVAVDLCGDVHAGTFETVKPAFLKAQQHGLKVTLHFCEVPENLPEAPSLLAISPDRLGHATLLDDACRRQIYEERIPIEVCMTSNVLSKTVPKYEDHHVKDLLLAGQPFVICTDDKGVFRADLSDEYMRAATAFTMTYQQLYQASLASIDAIFSDDATKESIRKEWNQWYERNIHYFNKV</sequence>